<dbReference type="Gene3D" id="2.60.120.10">
    <property type="entry name" value="Jelly Rolls"/>
    <property type="match status" value="1"/>
</dbReference>
<gene>
    <name evidence="1" type="ORF">PCAMFM013_S060g000026</name>
</gene>
<accession>A0A0G4PX89</accession>
<reference evidence="1 2" key="1">
    <citation type="journal article" date="2014" name="Nat. Commun.">
        <title>Multiple recent horizontal transfers of a large genomic region in cheese making fungi.</title>
        <authorList>
            <person name="Cheeseman K."/>
            <person name="Ropars J."/>
            <person name="Renault P."/>
            <person name="Dupont J."/>
            <person name="Gouzy J."/>
            <person name="Branca A."/>
            <person name="Abraham A.L."/>
            <person name="Ceppi M."/>
            <person name="Conseiller E."/>
            <person name="Debuchy R."/>
            <person name="Malagnac F."/>
            <person name="Goarin A."/>
            <person name="Silar P."/>
            <person name="Lacoste S."/>
            <person name="Sallet E."/>
            <person name="Bensimon A."/>
            <person name="Giraud T."/>
            <person name="Brygoo Y."/>
        </authorList>
    </citation>
    <scope>NUCLEOTIDE SEQUENCE [LARGE SCALE GENOMIC DNA]</scope>
    <source>
        <strain evidence="2">FM 013</strain>
    </source>
</reference>
<organism evidence="1 2">
    <name type="scientific">Penicillium camemberti (strain FM 013)</name>
    <dbReference type="NCBI Taxonomy" id="1429867"/>
    <lineage>
        <taxon>Eukaryota</taxon>
        <taxon>Fungi</taxon>
        <taxon>Dikarya</taxon>
        <taxon>Ascomycota</taxon>
        <taxon>Pezizomycotina</taxon>
        <taxon>Eurotiomycetes</taxon>
        <taxon>Eurotiomycetidae</taxon>
        <taxon>Eurotiales</taxon>
        <taxon>Aspergillaceae</taxon>
        <taxon>Penicillium</taxon>
    </lineage>
</organism>
<name>A0A0G4PX89_PENC3</name>
<dbReference type="Proteomes" id="UP000053732">
    <property type="component" value="Unassembled WGS sequence"/>
</dbReference>
<evidence type="ECO:0000313" key="1">
    <source>
        <dbReference type="EMBL" id="CRL30816.1"/>
    </source>
</evidence>
<dbReference type="InterPro" id="IPR014710">
    <property type="entry name" value="RmlC-like_jellyroll"/>
</dbReference>
<dbReference type="InterPro" id="IPR047142">
    <property type="entry name" value="OryJ/VirC-like"/>
</dbReference>
<dbReference type="AlphaFoldDB" id="A0A0G4PX89"/>
<dbReference type="PANTHER" id="PTHR36156">
    <property type="entry name" value="SLR2101 PROTEIN"/>
    <property type="match status" value="1"/>
</dbReference>
<protein>
    <submittedName>
        <fullName evidence="1">Str. FM013</fullName>
    </submittedName>
</protein>
<dbReference type="PANTHER" id="PTHR36156:SF3">
    <property type="entry name" value="CUPIN 2 CONSERVED BARREL DOMAIN-CONTAINING PROTEIN"/>
    <property type="match status" value="1"/>
</dbReference>
<dbReference type="EMBL" id="HG793193">
    <property type="protein sequence ID" value="CRL30816.1"/>
    <property type="molecule type" value="Genomic_DNA"/>
</dbReference>
<dbReference type="STRING" id="1429867.A0A0G4PX89"/>
<evidence type="ECO:0000313" key="2">
    <source>
        <dbReference type="Proteomes" id="UP000053732"/>
    </source>
</evidence>
<proteinExistence type="predicted"/>
<keyword evidence="2" id="KW-1185">Reference proteome</keyword>
<sequence length="201" mass="22689">MRHSASIAFNVGITDCVSACVADRSPYIGCVSPPQEVQRCAFPNLYRHYSGNNDEENNSLPSTEEALDEPPQVIKMNSLELRHRYNTKATSAGDQVGGTDVWYIDTPPNSECPVHRTIGLDFLVQIMGKMEVTHFIGDQQIIRPGDLTIRGSIFTKWRNPSRNQWARMMGFMSTARSIGKKIHRLEQGFPSSEKTCYFYIP</sequence>